<organism evidence="1 2">
    <name type="scientific">Clostridium amylolyticum</name>
    <dbReference type="NCBI Taxonomy" id="1121298"/>
    <lineage>
        <taxon>Bacteria</taxon>
        <taxon>Bacillati</taxon>
        <taxon>Bacillota</taxon>
        <taxon>Clostridia</taxon>
        <taxon>Eubacteriales</taxon>
        <taxon>Clostridiaceae</taxon>
        <taxon>Clostridium</taxon>
    </lineage>
</organism>
<accession>A0A1M6ISP7</accession>
<name>A0A1M6ISP7_9CLOT</name>
<evidence type="ECO:0000313" key="2">
    <source>
        <dbReference type="Proteomes" id="UP000184080"/>
    </source>
</evidence>
<dbReference type="Proteomes" id="UP000184080">
    <property type="component" value="Unassembled WGS sequence"/>
</dbReference>
<dbReference type="AlphaFoldDB" id="A0A1M6ISP7"/>
<dbReference type="STRING" id="1121298.SAMN05444401_2948"/>
<protein>
    <submittedName>
        <fullName evidence="1">Uncharacterized protein</fullName>
    </submittedName>
</protein>
<keyword evidence="2" id="KW-1185">Reference proteome</keyword>
<gene>
    <name evidence="1" type="ORF">SAMN05444401_2948</name>
</gene>
<sequence length="260" mass="29040">MQYKKYLPMILGIFLSSGVIYMRQAPGEVRIVDKSNSAIVVREFNTQCKPNTSDPMVKDALKEINKLEVTNNESSFKIASSIEEPQKTNGDTKVYSRGESKTYSSKYGELLDWWKEADTIIPRGAIFQVRDFYTNKTFNLKRTFGTNHADVEALTLQDTNTIKSIWGGFSWERRPVVVYYAGRSIAASLSAMPHAGLDSKPSEELIENRSGNFGFGTNLDAVKNNGMDGVMDLHFLNSRTHGSDKIDNLHQAAIHTAAGK</sequence>
<evidence type="ECO:0000313" key="1">
    <source>
        <dbReference type="EMBL" id="SHJ37490.1"/>
    </source>
</evidence>
<proteinExistence type="predicted"/>
<dbReference type="EMBL" id="FQZO01000004">
    <property type="protein sequence ID" value="SHJ37490.1"/>
    <property type="molecule type" value="Genomic_DNA"/>
</dbReference>
<dbReference type="RefSeq" id="WP_143148618.1">
    <property type="nucleotide sequence ID" value="NZ_FQZO01000004.1"/>
</dbReference>
<dbReference type="OrthoDB" id="529831at2"/>
<reference evidence="1 2" key="1">
    <citation type="submission" date="2016-11" db="EMBL/GenBank/DDBJ databases">
        <authorList>
            <person name="Jaros S."/>
            <person name="Januszkiewicz K."/>
            <person name="Wedrychowicz H."/>
        </authorList>
    </citation>
    <scope>NUCLEOTIDE SEQUENCE [LARGE SCALE GENOMIC DNA]</scope>
    <source>
        <strain evidence="1 2">DSM 21864</strain>
    </source>
</reference>